<feature type="region of interest" description="Disordered" evidence="1">
    <location>
        <begin position="32"/>
        <end position="53"/>
    </location>
</feature>
<dbReference type="Gene3D" id="2.60.120.10">
    <property type="entry name" value="Jelly Rolls"/>
    <property type="match status" value="1"/>
</dbReference>
<evidence type="ECO:0000313" key="2">
    <source>
        <dbReference type="EMBL" id="MBB5296446.1"/>
    </source>
</evidence>
<evidence type="ECO:0000313" key="3">
    <source>
        <dbReference type="Proteomes" id="UP000536909"/>
    </source>
</evidence>
<sequence length="53" mass="5603">MNPPVPLNIAGFPPSPHAPHLLVNRSEAPATILTTGTRPPDDQITFLPLPDPA</sequence>
<gene>
    <name evidence="2" type="ORF">HNQ10_003293</name>
</gene>
<dbReference type="EMBL" id="JACHFV010000011">
    <property type="protein sequence ID" value="MBB5296446.1"/>
    <property type="molecule type" value="Genomic_DNA"/>
</dbReference>
<dbReference type="Proteomes" id="UP000536909">
    <property type="component" value="Unassembled WGS sequence"/>
</dbReference>
<organism evidence="2 3">
    <name type="scientific">Deinococcus metallilatus</name>
    <dbReference type="NCBI Taxonomy" id="1211322"/>
    <lineage>
        <taxon>Bacteria</taxon>
        <taxon>Thermotogati</taxon>
        <taxon>Deinococcota</taxon>
        <taxon>Deinococci</taxon>
        <taxon>Deinococcales</taxon>
        <taxon>Deinococcaceae</taxon>
        <taxon>Deinococcus</taxon>
    </lineage>
</organism>
<dbReference type="InterPro" id="IPR014710">
    <property type="entry name" value="RmlC-like_jellyroll"/>
</dbReference>
<comment type="caution">
    <text evidence="2">The sequence shown here is derived from an EMBL/GenBank/DDBJ whole genome shotgun (WGS) entry which is preliminary data.</text>
</comment>
<keyword evidence="3" id="KW-1185">Reference proteome</keyword>
<name>A0ABR6MWY9_9DEIO</name>
<accession>A0ABR6MWY9</accession>
<reference evidence="2 3" key="1">
    <citation type="submission" date="2020-08" db="EMBL/GenBank/DDBJ databases">
        <title>Genomic Encyclopedia of Type Strains, Phase IV (KMG-IV): sequencing the most valuable type-strain genomes for metagenomic binning, comparative biology and taxonomic classification.</title>
        <authorList>
            <person name="Goeker M."/>
        </authorList>
    </citation>
    <scope>NUCLEOTIDE SEQUENCE [LARGE SCALE GENOMIC DNA]</scope>
    <source>
        <strain evidence="2 3">DSM 105434</strain>
    </source>
</reference>
<evidence type="ECO:0000256" key="1">
    <source>
        <dbReference type="SAM" id="MobiDB-lite"/>
    </source>
</evidence>
<dbReference type="RefSeq" id="WP_164973562.1">
    <property type="nucleotide sequence ID" value="NZ_BSUI01000009.1"/>
</dbReference>
<protein>
    <submittedName>
        <fullName evidence="2">Cupin superfamily protein</fullName>
    </submittedName>
</protein>
<proteinExistence type="predicted"/>